<keyword evidence="3" id="KW-1185">Reference proteome</keyword>
<organism evidence="2 3">
    <name type="scientific">Sagittula stellata (strain ATCC 700073 / DSM 11524 / E-37)</name>
    <dbReference type="NCBI Taxonomy" id="388399"/>
    <lineage>
        <taxon>Bacteria</taxon>
        <taxon>Pseudomonadati</taxon>
        <taxon>Pseudomonadota</taxon>
        <taxon>Alphaproteobacteria</taxon>
        <taxon>Rhodobacterales</taxon>
        <taxon>Roseobacteraceae</taxon>
        <taxon>Sagittula</taxon>
    </lineage>
</organism>
<dbReference type="AlphaFoldDB" id="A3K2F7"/>
<reference evidence="2 3" key="1">
    <citation type="submission" date="2006-06" db="EMBL/GenBank/DDBJ databases">
        <authorList>
            <person name="Moran M.A."/>
            <person name="Ferriera S."/>
            <person name="Johnson J."/>
            <person name="Kravitz S."/>
            <person name="Beeson K."/>
            <person name="Sutton G."/>
            <person name="Rogers Y.-H."/>
            <person name="Friedman R."/>
            <person name="Frazier M."/>
            <person name="Venter J.C."/>
        </authorList>
    </citation>
    <scope>NUCLEOTIDE SEQUENCE [LARGE SCALE GENOMIC DNA]</scope>
    <source>
        <strain evidence="2 3">E-37</strain>
    </source>
</reference>
<protein>
    <submittedName>
        <fullName evidence="2">Uncharacterized protein</fullName>
    </submittedName>
</protein>
<dbReference type="RefSeq" id="WP_005858228.1">
    <property type="nucleotide sequence ID" value="NZ_AAYA01000005.1"/>
</dbReference>
<proteinExistence type="predicted"/>
<accession>A3K2F7</accession>
<evidence type="ECO:0000256" key="1">
    <source>
        <dbReference type="SAM" id="SignalP"/>
    </source>
</evidence>
<dbReference type="EMBL" id="AAYA01000005">
    <property type="protein sequence ID" value="EBA08366.1"/>
    <property type="molecule type" value="Genomic_DNA"/>
</dbReference>
<dbReference type="Proteomes" id="UP000005713">
    <property type="component" value="Unassembled WGS sequence"/>
</dbReference>
<name>A3K2F7_SAGS3</name>
<keyword evidence="1" id="KW-0732">Signal</keyword>
<evidence type="ECO:0000313" key="2">
    <source>
        <dbReference type="EMBL" id="EBA08366.1"/>
    </source>
</evidence>
<sequence length="58" mass="5930">MTRLVTAALLAASVLAAPAFADVGPSFLPNLTFPDNGPKPTTSTQGEVCILSQPAECK</sequence>
<evidence type="ECO:0000313" key="3">
    <source>
        <dbReference type="Proteomes" id="UP000005713"/>
    </source>
</evidence>
<feature type="signal peptide" evidence="1">
    <location>
        <begin position="1"/>
        <end position="21"/>
    </location>
</feature>
<gene>
    <name evidence="2" type="ORF">SSE37_16178</name>
</gene>
<feature type="chain" id="PRO_5002654305" evidence="1">
    <location>
        <begin position="22"/>
        <end position="58"/>
    </location>
</feature>
<dbReference type="OrthoDB" id="9970120at2"/>
<comment type="caution">
    <text evidence="2">The sequence shown here is derived from an EMBL/GenBank/DDBJ whole genome shotgun (WGS) entry which is preliminary data.</text>
</comment>